<dbReference type="RefSeq" id="WP_083505049.1">
    <property type="nucleotide sequence ID" value="NZ_PVTY01000039.1"/>
</dbReference>
<keyword evidence="2 5" id="KW-0238">DNA-binding</keyword>
<evidence type="ECO:0000256" key="3">
    <source>
        <dbReference type="ARBA" id="ARBA00023163"/>
    </source>
</evidence>
<dbReference type="PANTHER" id="PTHR30204">
    <property type="entry name" value="REDOX-CYCLING DRUG-SENSING TRANSCRIPTIONAL ACTIVATOR SOXR"/>
    <property type="match status" value="1"/>
</dbReference>
<protein>
    <submittedName>
        <fullName evidence="5">DNA-binding transcriptional MerR regulator</fullName>
    </submittedName>
</protein>
<reference evidence="5 6" key="1">
    <citation type="submission" date="2018-03" db="EMBL/GenBank/DDBJ databases">
        <title>Comparative analysis of microorganisms from saline springs in Andes Mountain Range, Colombia.</title>
        <authorList>
            <person name="Rubin E."/>
        </authorList>
    </citation>
    <scope>NUCLEOTIDE SEQUENCE [LARGE SCALE GENOMIC DNA]</scope>
    <source>
        <strain evidence="5 6">CG 35</strain>
    </source>
</reference>
<dbReference type="EMBL" id="PVTY01000039">
    <property type="protein sequence ID" value="PRZ11644.1"/>
    <property type="molecule type" value="Genomic_DNA"/>
</dbReference>
<proteinExistence type="predicted"/>
<evidence type="ECO:0000259" key="4">
    <source>
        <dbReference type="PROSITE" id="PS50937"/>
    </source>
</evidence>
<dbReference type="PANTHER" id="PTHR30204:SF94">
    <property type="entry name" value="HEAVY METAL-DEPENDENT TRANSCRIPTIONAL REGULATOR HI_0293-RELATED"/>
    <property type="match status" value="1"/>
</dbReference>
<dbReference type="Pfam" id="PF13411">
    <property type="entry name" value="MerR_1"/>
    <property type="match status" value="1"/>
</dbReference>
<dbReference type="InterPro" id="IPR000551">
    <property type="entry name" value="MerR-type_HTH_dom"/>
</dbReference>
<dbReference type="Proteomes" id="UP000238217">
    <property type="component" value="Unassembled WGS sequence"/>
</dbReference>
<gene>
    <name evidence="5" type="ORF">BCL67_1394</name>
</gene>
<evidence type="ECO:0000256" key="2">
    <source>
        <dbReference type="ARBA" id="ARBA00023125"/>
    </source>
</evidence>
<dbReference type="GO" id="GO:0003677">
    <property type="term" value="F:DNA binding"/>
    <property type="evidence" value="ECO:0007669"/>
    <property type="project" value="UniProtKB-KW"/>
</dbReference>
<dbReference type="GO" id="GO:0003700">
    <property type="term" value="F:DNA-binding transcription factor activity"/>
    <property type="evidence" value="ECO:0007669"/>
    <property type="project" value="InterPro"/>
</dbReference>
<organism evidence="5 6">
    <name type="scientific">Nesterenkonia sandarakina</name>
    <dbReference type="NCBI Taxonomy" id="272918"/>
    <lineage>
        <taxon>Bacteria</taxon>
        <taxon>Bacillati</taxon>
        <taxon>Actinomycetota</taxon>
        <taxon>Actinomycetes</taxon>
        <taxon>Micrococcales</taxon>
        <taxon>Micrococcaceae</taxon>
        <taxon>Nesterenkonia</taxon>
    </lineage>
</organism>
<sequence length="135" mass="14730">MLIGELSAITGLGRQTIRFYERQGLLPEPARTGGGYRRYDDHAVARLRFIRAAQAAGLSLSEVLDTIELRETGQTPCGHVSGLLEEKLADVRARQIELQVLAADLEQTLLASQKLDPADCRDAEVCHIVTASKSS</sequence>
<feature type="domain" description="HTH merR-type" evidence="4">
    <location>
        <begin position="1"/>
        <end position="69"/>
    </location>
</feature>
<comment type="caution">
    <text evidence="5">The sequence shown here is derived from an EMBL/GenBank/DDBJ whole genome shotgun (WGS) entry which is preliminary data.</text>
</comment>
<dbReference type="CDD" id="cd04770">
    <property type="entry name" value="HTH_HMRTR"/>
    <property type="match status" value="1"/>
</dbReference>
<dbReference type="OrthoDB" id="5242095at2"/>
<keyword evidence="3" id="KW-0804">Transcription</keyword>
<dbReference type="InterPro" id="IPR047057">
    <property type="entry name" value="MerR_fam"/>
</dbReference>
<keyword evidence="6" id="KW-1185">Reference proteome</keyword>
<dbReference type="PROSITE" id="PS50937">
    <property type="entry name" value="HTH_MERR_2"/>
    <property type="match status" value="1"/>
</dbReference>
<dbReference type="Gene3D" id="1.10.1660.10">
    <property type="match status" value="1"/>
</dbReference>
<evidence type="ECO:0000256" key="1">
    <source>
        <dbReference type="ARBA" id="ARBA00023015"/>
    </source>
</evidence>
<dbReference type="InterPro" id="IPR009061">
    <property type="entry name" value="DNA-bd_dom_put_sf"/>
</dbReference>
<keyword evidence="1" id="KW-0805">Transcription regulation</keyword>
<dbReference type="SMART" id="SM00422">
    <property type="entry name" value="HTH_MERR"/>
    <property type="match status" value="1"/>
</dbReference>
<evidence type="ECO:0000313" key="6">
    <source>
        <dbReference type="Proteomes" id="UP000238217"/>
    </source>
</evidence>
<dbReference type="SUPFAM" id="SSF46955">
    <property type="entry name" value="Putative DNA-binding domain"/>
    <property type="match status" value="1"/>
</dbReference>
<name>A0A2T0YAG9_9MICC</name>
<dbReference type="PRINTS" id="PR00040">
    <property type="entry name" value="HTHMERR"/>
</dbReference>
<evidence type="ECO:0000313" key="5">
    <source>
        <dbReference type="EMBL" id="PRZ11644.1"/>
    </source>
</evidence>
<dbReference type="AlphaFoldDB" id="A0A2T0YAG9"/>
<accession>A0A2T0YAG9</accession>